<evidence type="ECO:0000256" key="1">
    <source>
        <dbReference type="SAM" id="SignalP"/>
    </source>
</evidence>
<protein>
    <submittedName>
        <fullName evidence="2">Uncharacterized protein</fullName>
    </submittedName>
</protein>
<keyword evidence="3" id="KW-1185">Reference proteome</keyword>
<evidence type="ECO:0000313" key="3">
    <source>
        <dbReference type="Proteomes" id="UP001478817"/>
    </source>
</evidence>
<dbReference type="Proteomes" id="UP001478817">
    <property type="component" value="Unassembled WGS sequence"/>
</dbReference>
<feature type="chain" id="PRO_5046632027" evidence="1">
    <location>
        <begin position="29"/>
        <end position="43"/>
    </location>
</feature>
<accession>A0ABV1IF69</accession>
<gene>
    <name evidence="2" type="ORF">AAAT05_04185</name>
</gene>
<evidence type="ECO:0000313" key="2">
    <source>
        <dbReference type="EMBL" id="MEQ2637538.1"/>
    </source>
</evidence>
<name>A0ABV1IF69_9ACTN</name>
<proteinExistence type="predicted"/>
<feature type="signal peptide" evidence="1">
    <location>
        <begin position="1"/>
        <end position="28"/>
    </location>
</feature>
<organism evidence="2 3">
    <name type="scientific">Paratractidigestivibacter faecalis</name>
    <dbReference type="NCBI Taxonomy" id="2292441"/>
    <lineage>
        <taxon>Bacteria</taxon>
        <taxon>Bacillati</taxon>
        <taxon>Actinomycetota</taxon>
        <taxon>Coriobacteriia</taxon>
        <taxon>Coriobacteriales</taxon>
        <taxon>Atopobiaceae</taxon>
        <taxon>Paratractidigestivibacter</taxon>
    </lineage>
</organism>
<reference evidence="2 3" key="1">
    <citation type="submission" date="2024-04" db="EMBL/GenBank/DDBJ databases">
        <title>Human intestinal bacterial collection.</title>
        <authorList>
            <person name="Pauvert C."/>
            <person name="Hitch T.C.A."/>
            <person name="Clavel T."/>
        </authorList>
    </citation>
    <scope>NUCLEOTIDE SEQUENCE [LARGE SCALE GENOMIC DNA]</scope>
    <source>
        <strain evidence="2 3">CLA-AA-H197</strain>
    </source>
</reference>
<dbReference type="RefSeq" id="WP_349182077.1">
    <property type="nucleotide sequence ID" value="NZ_JBBNGS010000006.1"/>
</dbReference>
<sequence length="43" mass="4344">MRQRTSMGASALLAVALGAALSLSQAMALAETAADQLPDSPEQ</sequence>
<dbReference type="EMBL" id="JBBNGS010000006">
    <property type="protein sequence ID" value="MEQ2637538.1"/>
    <property type="molecule type" value="Genomic_DNA"/>
</dbReference>
<keyword evidence="1" id="KW-0732">Signal</keyword>
<comment type="caution">
    <text evidence="2">The sequence shown here is derived from an EMBL/GenBank/DDBJ whole genome shotgun (WGS) entry which is preliminary data.</text>
</comment>